<gene>
    <name evidence="6" type="ORF">LTR09_010213</name>
</gene>
<keyword evidence="3 5" id="KW-1133">Transmembrane helix</keyword>
<dbReference type="AlphaFoldDB" id="A0AAJ0G5P8"/>
<feature type="transmembrane region" description="Helical" evidence="5">
    <location>
        <begin position="218"/>
        <end position="239"/>
    </location>
</feature>
<keyword evidence="2 5" id="KW-0812">Transmembrane</keyword>
<dbReference type="Proteomes" id="UP001271007">
    <property type="component" value="Unassembled WGS sequence"/>
</dbReference>
<dbReference type="EMBL" id="JAWDJX010000049">
    <property type="protein sequence ID" value="KAK3048382.1"/>
    <property type="molecule type" value="Genomic_DNA"/>
</dbReference>
<dbReference type="PANTHER" id="PTHR31465:SF8">
    <property type="entry name" value="DOMAIN PROTEIN, PUTATIVE (AFU_ORTHOLOGUE AFUA_6G14140)-RELATED"/>
    <property type="match status" value="1"/>
</dbReference>
<keyword evidence="4 5" id="KW-0472">Membrane</keyword>
<proteinExistence type="predicted"/>
<evidence type="ECO:0000256" key="1">
    <source>
        <dbReference type="ARBA" id="ARBA00004141"/>
    </source>
</evidence>
<feature type="transmembrane region" description="Helical" evidence="5">
    <location>
        <begin position="165"/>
        <end position="189"/>
    </location>
</feature>
<accession>A0AAJ0G5P8</accession>
<dbReference type="GO" id="GO:0000324">
    <property type="term" value="C:fungal-type vacuole"/>
    <property type="evidence" value="ECO:0007669"/>
    <property type="project" value="TreeGrafter"/>
</dbReference>
<dbReference type="Pfam" id="PF04479">
    <property type="entry name" value="RTA1"/>
    <property type="match status" value="1"/>
</dbReference>
<evidence type="ECO:0000313" key="6">
    <source>
        <dbReference type="EMBL" id="KAK3048382.1"/>
    </source>
</evidence>
<feature type="transmembrane region" description="Helical" evidence="5">
    <location>
        <begin position="32"/>
        <end position="50"/>
    </location>
</feature>
<reference evidence="6" key="1">
    <citation type="submission" date="2023-04" db="EMBL/GenBank/DDBJ databases">
        <title>Black Yeasts Isolated from many extreme environments.</title>
        <authorList>
            <person name="Coleine C."/>
            <person name="Stajich J.E."/>
            <person name="Selbmann L."/>
        </authorList>
    </citation>
    <scope>NUCLEOTIDE SEQUENCE</scope>
    <source>
        <strain evidence="6">CCFEE 5312</strain>
    </source>
</reference>
<protein>
    <submittedName>
        <fullName evidence="6">Uncharacterized protein</fullName>
    </submittedName>
</protein>
<evidence type="ECO:0000256" key="2">
    <source>
        <dbReference type="ARBA" id="ARBA00022692"/>
    </source>
</evidence>
<dbReference type="InterPro" id="IPR007568">
    <property type="entry name" value="RTA1"/>
</dbReference>
<sequence>MPASYELCTEVTPECPVSQTTYGYAPNLAADVLFLVIFALCAIAQILAGIRYRIRGFAIAISAGSALEAVGYGGRIMLHYNPWDGNGFKIQIICIIIAPSLLAAGLYLTLKHLVLMLGPEKSRLRPRLYPWIFISCDIFSIVLQAVGGGISASNNVSLLKTGDNIIVAGISFQVATMFVCICLAADFGWQSLKSRRQKTMSDVDEGSMSREIRGGRRWFKVSCIALAGAFMAIFIRCIYRIPEMSGGWGSPRMREQTAFLILDSAMVSLSVLLMTVAYPVGIFCSAK</sequence>
<evidence type="ECO:0000256" key="5">
    <source>
        <dbReference type="SAM" id="Phobius"/>
    </source>
</evidence>
<comment type="subcellular location">
    <subcellularLocation>
        <location evidence="1">Membrane</location>
        <topology evidence="1">Multi-pass membrane protein</topology>
    </subcellularLocation>
</comment>
<keyword evidence="7" id="KW-1185">Reference proteome</keyword>
<feature type="transmembrane region" description="Helical" evidence="5">
    <location>
        <begin position="57"/>
        <end position="78"/>
    </location>
</feature>
<evidence type="ECO:0000256" key="3">
    <source>
        <dbReference type="ARBA" id="ARBA00022989"/>
    </source>
</evidence>
<dbReference type="PANTHER" id="PTHR31465">
    <property type="entry name" value="PROTEIN RTA1-RELATED"/>
    <property type="match status" value="1"/>
</dbReference>
<name>A0AAJ0G5P8_9PEZI</name>
<organism evidence="6 7">
    <name type="scientific">Extremus antarcticus</name>
    <dbReference type="NCBI Taxonomy" id="702011"/>
    <lineage>
        <taxon>Eukaryota</taxon>
        <taxon>Fungi</taxon>
        <taxon>Dikarya</taxon>
        <taxon>Ascomycota</taxon>
        <taxon>Pezizomycotina</taxon>
        <taxon>Dothideomycetes</taxon>
        <taxon>Dothideomycetidae</taxon>
        <taxon>Mycosphaerellales</taxon>
        <taxon>Extremaceae</taxon>
        <taxon>Extremus</taxon>
    </lineage>
</organism>
<evidence type="ECO:0000256" key="4">
    <source>
        <dbReference type="ARBA" id="ARBA00023136"/>
    </source>
</evidence>
<feature type="transmembrane region" description="Helical" evidence="5">
    <location>
        <begin position="131"/>
        <end position="153"/>
    </location>
</feature>
<dbReference type="GO" id="GO:0005886">
    <property type="term" value="C:plasma membrane"/>
    <property type="evidence" value="ECO:0007669"/>
    <property type="project" value="TreeGrafter"/>
</dbReference>
<evidence type="ECO:0000313" key="7">
    <source>
        <dbReference type="Proteomes" id="UP001271007"/>
    </source>
</evidence>
<feature type="transmembrane region" description="Helical" evidence="5">
    <location>
        <begin position="259"/>
        <end position="284"/>
    </location>
</feature>
<feature type="transmembrane region" description="Helical" evidence="5">
    <location>
        <begin position="90"/>
        <end position="110"/>
    </location>
</feature>
<comment type="caution">
    <text evidence="6">The sequence shown here is derived from an EMBL/GenBank/DDBJ whole genome shotgun (WGS) entry which is preliminary data.</text>
</comment>